<protein>
    <submittedName>
        <fullName evidence="2">Uncharacterized protein</fullName>
    </submittedName>
</protein>
<evidence type="ECO:0000256" key="1">
    <source>
        <dbReference type="SAM" id="MobiDB-lite"/>
    </source>
</evidence>
<evidence type="ECO:0000313" key="2">
    <source>
        <dbReference type="EMBL" id="OMO89385.1"/>
    </source>
</evidence>
<comment type="caution">
    <text evidence="2">The sequence shown here is derived from an EMBL/GenBank/DDBJ whole genome shotgun (WGS) entry which is preliminary data.</text>
</comment>
<keyword evidence="3" id="KW-1185">Reference proteome</keyword>
<accession>A0A1R3J3H7</accession>
<proteinExistence type="predicted"/>
<dbReference type="EMBL" id="AWUE01016792">
    <property type="protein sequence ID" value="OMO89385.1"/>
    <property type="molecule type" value="Genomic_DNA"/>
</dbReference>
<organism evidence="2 3">
    <name type="scientific">Corchorus olitorius</name>
    <dbReference type="NCBI Taxonomy" id="93759"/>
    <lineage>
        <taxon>Eukaryota</taxon>
        <taxon>Viridiplantae</taxon>
        <taxon>Streptophyta</taxon>
        <taxon>Embryophyta</taxon>
        <taxon>Tracheophyta</taxon>
        <taxon>Spermatophyta</taxon>
        <taxon>Magnoliopsida</taxon>
        <taxon>eudicotyledons</taxon>
        <taxon>Gunneridae</taxon>
        <taxon>Pentapetalae</taxon>
        <taxon>rosids</taxon>
        <taxon>malvids</taxon>
        <taxon>Malvales</taxon>
        <taxon>Malvaceae</taxon>
        <taxon>Grewioideae</taxon>
        <taxon>Apeibeae</taxon>
        <taxon>Corchorus</taxon>
    </lineage>
</organism>
<feature type="region of interest" description="Disordered" evidence="1">
    <location>
        <begin position="92"/>
        <end position="136"/>
    </location>
</feature>
<dbReference type="AlphaFoldDB" id="A0A1R3J3H7"/>
<dbReference type="OrthoDB" id="1749531at2759"/>
<feature type="compositionally biased region" description="Polar residues" evidence="1">
    <location>
        <begin position="127"/>
        <end position="136"/>
    </location>
</feature>
<name>A0A1R3J3H7_9ROSI</name>
<reference evidence="3" key="1">
    <citation type="submission" date="2013-09" db="EMBL/GenBank/DDBJ databases">
        <title>Corchorus olitorius genome sequencing.</title>
        <authorList>
            <person name="Alam M."/>
            <person name="Haque M.S."/>
            <person name="Islam M.S."/>
            <person name="Emdad E.M."/>
            <person name="Islam M.M."/>
            <person name="Ahmed B."/>
            <person name="Halim A."/>
            <person name="Hossen Q.M.M."/>
            <person name="Hossain M.Z."/>
            <person name="Ahmed R."/>
            <person name="Khan M.M."/>
            <person name="Islam R."/>
            <person name="Rashid M.M."/>
            <person name="Khan S.A."/>
            <person name="Rahman M.S."/>
            <person name="Alam M."/>
            <person name="Yahiya A.S."/>
            <person name="Khan M.S."/>
            <person name="Azam M.S."/>
            <person name="Haque T."/>
            <person name="Lashkar M.Z.H."/>
            <person name="Akhand A.I."/>
            <person name="Morshed G."/>
            <person name="Roy S."/>
            <person name="Uddin K.S."/>
            <person name="Rabeya T."/>
            <person name="Hossain A.S."/>
            <person name="Chowdhury A."/>
            <person name="Snigdha A.R."/>
            <person name="Mortoza M.S."/>
            <person name="Matin S.A."/>
            <person name="Hoque S.M.E."/>
            <person name="Islam M.K."/>
            <person name="Roy D.K."/>
            <person name="Haider R."/>
            <person name="Moosa M.M."/>
            <person name="Elias S.M."/>
            <person name="Hasan A.M."/>
            <person name="Jahan S."/>
            <person name="Shafiuddin M."/>
            <person name="Mahmood N."/>
            <person name="Shommy N.S."/>
        </authorList>
    </citation>
    <scope>NUCLEOTIDE SEQUENCE [LARGE SCALE GENOMIC DNA]</scope>
    <source>
        <strain evidence="3">cv. O-4</strain>
    </source>
</reference>
<sequence>MEVRFGPAKFLNPQTTLFKLRQTSTVSRQQMEFELLSNRVSGLSDGHLLNLFVSGLRSDIQQDINIHNPRTLAQAIELAKLIEAMLLDQRTKNDPPDSLLTMEPSVESSPPITPALSTLPLPPPPTETFNTDLTDF</sequence>
<dbReference type="Proteomes" id="UP000187203">
    <property type="component" value="Unassembled WGS sequence"/>
</dbReference>
<feature type="compositionally biased region" description="Low complexity" evidence="1">
    <location>
        <begin position="108"/>
        <end position="119"/>
    </location>
</feature>
<evidence type="ECO:0000313" key="3">
    <source>
        <dbReference type="Proteomes" id="UP000187203"/>
    </source>
</evidence>
<gene>
    <name evidence="2" type="ORF">COLO4_19779</name>
</gene>